<dbReference type="eggNOG" id="ENOG5033VY1">
    <property type="taxonomic scope" value="Bacteria"/>
</dbReference>
<evidence type="ECO:0000313" key="4">
    <source>
        <dbReference type="Proteomes" id="UP000008044"/>
    </source>
</evidence>
<gene>
    <name evidence="1" type="ordered locus">W5S_4296</name>
    <name evidence="3" type="ORF">C5E00_15440</name>
    <name evidence="2" type="ORF">F6Q06_03095</name>
</gene>
<sequence>MTDTALYAAFEQAVPGFSARDIITPALDKSHGEYAQIYWLDDLLGEDFLCYIEWKEFDPRDLGALVPIKQSGVSLSVDSLFDEQGFPIGDITPEEFFYAASGFFLPVLQQQLQQAELQLLEVGLLQNGEVYLHENSRLICITTNKDKVDQLNQCLQQRGLVLC</sequence>
<dbReference type="HOGENOM" id="CLU_1625502_0_0_6"/>
<reference evidence="2" key="5">
    <citation type="submission" date="2024-05" db="EMBL/GenBank/DDBJ databases">
        <title>Identification of Pectobacterium versatile causing blackleg of potato from New York State with a whole genome sequencing approach.</title>
        <authorList>
            <person name="Ma X."/>
            <person name="Swingle B."/>
        </authorList>
    </citation>
    <scope>NUCLEOTIDE SEQUENCE</scope>
    <source>
        <strain evidence="2">NY1588A</strain>
    </source>
</reference>
<reference evidence="3 5" key="3">
    <citation type="journal article" date="2018" name="BMC Genomics">
        <title>High genomic variability in the plant pathogenic bacterium Pectobacterium parmentieri deciphered from de novo assembled complete genomes.</title>
        <authorList>
            <person name="Zoledowska S."/>
            <person name="Motyka-Pomagruk A."/>
            <person name="Sledz W."/>
            <person name="Mengoni A."/>
            <person name="Lojkowska E."/>
        </authorList>
    </citation>
    <scope>NUCLEOTIDE SEQUENCE [LARGE SCALE GENOMIC DNA]</scope>
    <source>
        <strain evidence="3 5">IFB5626</strain>
    </source>
</reference>
<evidence type="ECO:0000313" key="2">
    <source>
        <dbReference type="EMBL" id="MBI0553482.1"/>
    </source>
</evidence>
<dbReference type="RefSeq" id="WP_014701742.1">
    <property type="nucleotide sequence ID" value="NC_017845.1"/>
</dbReference>
<dbReference type="PATRIC" id="fig|1166016.3.peg.4377"/>
<dbReference type="OrthoDB" id="6424958at2"/>
<dbReference type="OMA" id="VEWKEFD"/>
<evidence type="ECO:0000313" key="5">
    <source>
        <dbReference type="Proteomes" id="UP000269665"/>
    </source>
</evidence>
<dbReference type="EMBL" id="CP003415">
    <property type="protein sequence ID" value="AFI92352.1"/>
    <property type="molecule type" value="Genomic_DNA"/>
</dbReference>
<evidence type="ECO:0000313" key="3">
    <source>
        <dbReference type="EMBL" id="RKO78094.1"/>
    </source>
</evidence>
<organism evidence="1 4">
    <name type="scientific">Pectobacterium parmentieri</name>
    <dbReference type="NCBI Taxonomy" id="1905730"/>
    <lineage>
        <taxon>Bacteria</taxon>
        <taxon>Pseudomonadati</taxon>
        <taxon>Pseudomonadota</taxon>
        <taxon>Gammaproteobacteria</taxon>
        <taxon>Enterobacterales</taxon>
        <taxon>Pectobacteriaceae</taxon>
        <taxon>Pectobacterium</taxon>
    </lineage>
</organism>
<evidence type="ECO:0000313" key="1">
    <source>
        <dbReference type="EMBL" id="AFI92352.1"/>
    </source>
</evidence>
<dbReference type="Proteomes" id="UP000008044">
    <property type="component" value="Chromosome"/>
</dbReference>
<dbReference type="EMBL" id="WABS01000004">
    <property type="protein sequence ID" value="MBI0553482.1"/>
    <property type="molecule type" value="Genomic_DNA"/>
</dbReference>
<dbReference type="GeneID" id="45851894"/>
<reference evidence="6" key="4">
    <citation type="submission" date="2023-07" db="EMBL/GenBank/DDBJ databases">
        <title>Identification of Pectobacterium versatile causing blackleg of potato from New York State with a whole genome sequencing approach.</title>
        <authorList>
            <person name="Ma X."/>
            <person name="Swingle B."/>
        </authorList>
    </citation>
    <scope>NUCLEOTIDE SEQUENCE [LARGE SCALE GENOMIC DNA]</scope>
    <source>
        <strain evidence="6">NY1588A</strain>
    </source>
</reference>
<accession>A0A0H3IE58</accession>
<dbReference type="EMBL" id="PSZG01000001">
    <property type="protein sequence ID" value="RKO78094.1"/>
    <property type="molecule type" value="Genomic_DNA"/>
</dbReference>
<dbReference type="KEGG" id="pec:W5S_4296"/>
<dbReference type="Proteomes" id="UP001194579">
    <property type="component" value="Unassembled WGS sequence"/>
</dbReference>
<reference evidence="1" key="2">
    <citation type="submission" date="2012-03" db="EMBL/GenBank/DDBJ databases">
        <authorList>
            <person name="Koskinen P."/>
            <person name="Laine P."/>
            <person name="Niemi O."/>
            <person name="Nykyri J."/>
            <person name="Harjunpaa H."/>
            <person name="Auvinen P."/>
            <person name="Paulin L."/>
            <person name="Pirhonen M."/>
            <person name="Palva T."/>
            <person name="Holm L."/>
        </authorList>
    </citation>
    <scope>NUCLEOTIDE SEQUENCE</scope>
    <source>
        <strain evidence="1">SCC3193</strain>
    </source>
</reference>
<evidence type="ECO:0000313" key="6">
    <source>
        <dbReference type="Proteomes" id="UP001194579"/>
    </source>
</evidence>
<dbReference type="AlphaFoldDB" id="A0A0H3IE58"/>
<name>A0A0H3IE58_PECPM</name>
<proteinExistence type="predicted"/>
<protein>
    <submittedName>
        <fullName evidence="1">Uncharacterized protein</fullName>
    </submittedName>
</protein>
<reference evidence="1 4" key="1">
    <citation type="journal article" date="2012" name="J. Bacteriol.">
        <title>Genome sequence of Pectobacterium sp. strain SCC3193.</title>
        <authorList>
            <person name="Koskinen J.P."/>
            <person name="Laine P."/>
            <person name="Niemi O."/>
            <person name="Nykyri J."/>
            <person name="Harjunpaa H."/>
            <person name="Auvinen P."/>
            <person name="Paulin L."/>
            <person name="Pirhonen M."/>
            <person name="Palva T."/>
            <person name="Holm L."/>
        </authorList>
    </citation>
    <scope>NUCLEOTIDE SEQUENCE [LARGE SCALE GENOMIC DNA]</scope>
    <source>
        <strain evidence="1 4">SCC3193</strain>
    </source>
</reference>
<keyword evidence="6" id="KW-1185">Reference proteome</keyword>
<dbReference type="Proteomes" id="UP000269665">
    <property type="component" value="Unassembled WGS sequence"/>
</dbReference>